<feature type="domain" description="AB hydrolase-1" evidence="14">
    <location>
        <begin position="121"/>
        <end position="386"/>
    </location>
</feature>
<dbReference type="FunFam" id="3.40.50.1820:FF:000124">
    <property type="entry name" value="Probable 1-acylglycerol-3-phosphate O-acyltransferase"/>
    <property type="match status" value="1"/>
</dbReference>
<dbReference type="AlphaFoldDB" id="A0AAN8ZLT5"/>
<evidence type="ECO:0000256" key="5">
    <source>
        <dbReference type="ARBA" id="ARBA00022516"/>
    </source>
</evidence>
<dbReference type="InterPro" id="IPR000639">
    <property type="entry name" value="Epox_hydrolase-like"/>
</dbReference>
<comment type="catalytic activity">
    <reaction evidence="1">
        <text>a 1-acyl-sn-glycero-3-phosphate + an acyl-CoA = a 1,2-diacyl-sn-glycero-3-phosphate + CoA</text>
        <dbReference type="Rhea" id="RHEA:19709"/>
        <dbReference type="ChEBI" id="CHEBI:57287"/>
        <dbReference type="ChEBI" id="CHEBI:57970"/>
        <dbReference type="ChEBI" id="CHEBI:58342"/>
        <dbReference type="ChEBI" id="CHEBI:58608"/>
        <dbReference type="EC" id="2.3.1.51"/>
    </reaction>
</comment>
<evidence type="ECO:0000256" key="10">
    <source>
        <dbReference type="ARBA" id="ARBA00023315"/>
    </source>
</evidence>
<dbReference type="EC" id="2.3.1.51" evidence="3"/>
<comment type="similarity">
    <text evidence="11">Belongs to the peptidase S33 family. ABHD4/ABHD5 subfamily.</text>
</comment>
<evidence type="ECO:0000256" key="1">
    <source>
        <dbReference type="ARBA" id="ARBA00001141"/>
    </source>
</evidence>
<accession>A0AAN8ZLT5</accession>
<dbReference type="InterPro" id="IPR000073">
    <property type="entry name" value="AB_hydrolase_1"/>
</dbReference>
<evidence type="ECO:0000313" key="15">
    <source>
        <dbReference type="EMBL" id="KAK6938913.1"/>
    </source>
</evidence>
<proteinExistence type="inferred from homology"/>
<keyword evidence="15" id="KW-0378">Hydrolase</keyword>
<keyword evidence="4" id="KW-0963">Cytoplasm</keyword>
<dbReference type="InterPro" id="IPR029058">
    <property type="entry name" value="AB_hydrolase_fold"/>
</dbReference>
<evidence type="ECO:0000256" key="13">
    <source>
        <dbReference type="SAM" id="MobiDB-lite"/>
    </source>
</evidence>
<dbReference type="PANTHER" id="PTHR42886">
    <property type="entry name" value="RE40534P-RELATED"/>
    <property type="match status" value="1"/>
</dbReference>
<evidence type="ECO:0000256" key="3">
    <source>
        <dbReference type="ARBA" id="ARBA00013211"/>
    </source>
</evidence>
<evidence type="ECO:0000256" key="11">
    <source>
        <dbReference type="ARBA" id="ARBA00038097"/>
    </source>
</evidence>
<evidence type="ECO:0000256" key="12">
    <source>
        <dbReference type="ARBA" id="ARBA00075419"/>
    </source>
</evidence>
<keyword evidence="9" id="KW-1208">Phospholipid metabolism</keyword>
<dbReference type="Proteomes" id="UP001370490">
    <property type="component" value="Unassembled WGS sequence"/>
</dbReference>
<dbReference type="Gene3D" id="3.40.50.1820">
    <property type="entry name" value="alpha/beta hydrolase"/>
    <property type="match status" value="1"/>
</dbReference>
<comment type="caution">
    <text evidence="15">The sequence shown here is derived from an EMBL/GenBank/DDBJ whole genome shotgun (WGS) entry which is preliminary data.</text>
</comment>
<comment type="subcellular location">
    <subcellularLocation>
        <location evidence="2">Cytoplasm</location>
    </subcellularLocation>
</comment>
<organism evidence="15 16">
    <name type="scientific">Dillenia turbinata</name>
    <dbReference type="NCBI Taxonomy" id="194707"/>
    <lineage>
        <taxon>Eukaryota</taxon>
        <taxon>Viridiplantae</taxon>
        <taxon>Streptophyta</taxon>
        <taxon>Embryophyta</taxon>
        <taxon>Tracheophyta</taxon>
        <taxon>Spermatophyta</taxon>
        <taxon>Magnoliopsida</taxon>
        <taxon>eudicotyledons</taxon>
        <taxon>Gunneridae</taxon>
        <taxon>Pentapetalae</taxon>
        <taxon>Dilleniales</taxon>
        <taxon>Dilleniaceae</taxon>
        <taxon>Dillenia</taxon>
    </lineage>
</organism>
<evidence type="ECO:0000313" key="16">
    <source>
        <dbReference type="Proteomes" id="UP001370490"/>
    </source>
</evidence>
<reference evidence="15 16" key="1">
    <citation type="submission" date="2023-12" db="EMBL/GenBank/DDBJ databases">
        <title>A high-quality genome assembly for Dillenia turbinata (Dilleniales).</title>
        <authorList>
            <person name="Chanderbali A."/>
        </authorList>
    </citation>
    <scope>NUCLEOTIDE SEQUENCE [LARGE SCALE GENOMIC DNA]</scope>
    <source>
        <strain evidence="15">LSX21</strain>
        <tissue evidence="15">Leaf</tissue>
    </source>
</reference>
<keyword evidence="6" id="KW-0808">Transferase</keyword>
<dbReference type="Pfam" id="PF00561">
    <property type="entry name" value="Abhydrolase_1"/>
    <property type="match status" value="1"/>
</dbReference>
<dbReference type="PRINTS" id="PR00111">
    <property type="entry name" value="ABHYDROLASE"/>
</dbReference>
<feature type="region of interest" description="Disordered" evidence="13">
    <location>
        <begin position="20"/>
        <end position="46"/>
    </location>
</feature>
<sequence>MRLRLPRSLLSLPRMAETAAAASSSSSTTTTTVAAAASSSSSSTTTSRSLWPTVLRWIPSSSDHIIAAEKRLLSIVKTPYVQEQVNIGSGPQGSKVRWFRSSSNEPRFINTVTFDSRDGSPTLVMVHGYGASQGFFFRNFDALANHFRVIAIDQLGWGGSSRPDFTCKSTEETEAWFIDSLEEWRKAKNLDNFILLGHSFGGYVASKYALKHPEHVQHLILVGPAGFSSESDGRSERLMQFKATWKGAILNHLWESNFTPQKLIRGLGPWGPDLVRKYTTARFGQYSTGDVLNQDESKLLSDYVYHTLAAKSSGELCLKYIFSFGAFARRPLLHCASEWKVPTTFIYGIQDWMDYEGAQEARKRMNVPCEIIRVPQAGHFAFVDNPEAFHAAVLHACRRFFSADYSNPPLPEGLISA</sequence>
<keyword evidence="7" id="KW-0443">Lipid metabolism</keyword>
<dbReference type="GO" id="GO:0006654">
    <property type="term" value="P:phosphatidic acid biosynthetic process"/>
    <property type="evidence" value="ECO:0007669"/>
    <property type="project" value="TreeGrafter"/>
</dbReference>
<keyword evidence="5" id="KW-0444">Lipid biosynthesis</keyword>
<keyword evidence="16" id="KW-1185">Reference proteome</keyword>
<evidence type="ECO:0000256" key="2">
    <source>
        <dbReference type="ARBA" id="ARBA00004496"/>
    </source>
</evidence>
<name>A0AAN8ZLT5_9MAGN</name>
<evidence type="ECO:0000256" key="6">
    <source>
        <dbReference type="ARBA" id="ARBA00022679"/>
    </source>
</evidence>
<evidence type="ECO:0000256" key="7">
    <source>
        <dbReference type="ARBA" id="ARBA00023098"/>
    </source>
</evidence>
<dbReference type="PANTHER" id="PTHR42886:SF29">
    <property type="entry name" value="PUMMELIG, ISOFORM A"/>
    <property type="match status" value="1"/>
</dbReference>
<keyword evidence="8" id="KW-0594">Phospholipid biosynthesis</keyword>
<protein>
    <recommendedName>
        <fullName evidence="3">1-acylglycerol-3-phosphate O-acyltransferase</fullName>
        <ecNumber evidence="3">2.3.1.51</ecNumber>
    </recommendedName>
    <alternativeName>
        <fullName evidence="12">Lipid droplet-binding protein CGI-58 homolog</fullName>
    </alternativeName>
</protein>
<evidence type="ECO:0000256" key="9">
    <source>
        <dbReference type="ARBA" id="ARBA00023264"/>
    </source>
</evidence>
<dbReference type="GO" id="GO:0055088">
    <property type="term" value="P:lipid homeostasis"/>
    <property type="evidence" value="ECO:0007669"/>
    <property type="project" value="TreeGrafter"/>
</dbReference>
<evidence type="ECO:0000256" key="4">
    <source>
        <dbReference type="ARBA" id="ARBA00022490"/>
    </source>
</evidence>
<dbReference type="GO" id="GO:0004623">
    <property type="term" value="F:phospholipase A2 activity"/>
    <property type="evidence" value="ECO:0007669"/>
    <property type="project" value="TreeGrafter"/>
</dbReference>
<dbReference type="GO" id="GO:0005737">
    <property type="term" value="C:cytoplasm"/>
    <property type="evidence" value="ECO:0007669"/>
    <property type="project" value="UniProtKB-SubCell"/>
</dbReference>
<dbReference type="EMBL" id="JBAMMX010000006">
    <property type="protein sequence ID" value="KAK6938913.1"/>
    <property type="molecule type" value="Genomic_DNA"/>
</dbReference>
<gene>
    <name evidence="15" type="ORF">RJ641_032421</name>
</gene>
<dbReference type="PRINTS" id="PR00412">
    <property type="entry name" value="EPOXHYDRLASE"/>
</dbReference>
<dbReference type="GO" id="GO:0003841">
    <property type="term" value="F:1-acylglycerol-3-phosphate O-acyltransferase activity"/>
    <property type="evidence" value="ECO:0007669"/>
    <property type="project" value="UniProtKB-EC"/>
</dbReference>
<evidence type="ECO:0000259" key="14">
    <source>
        <dbReference type="Pfam" id="PF00561"/>
    </source>
</evidence>
<dbReference type="SUPFAM" id="SSF53474">
    <property type="entry name" value="alpha/beta-Hydrolases"/>
    <property type="match status" value="1"/>
</dbReference>
<evidence type="ECO:0000256" key="8">
    <source>
        <dbReference type="ARBA" id="ARBA00023209"/>
    </source>
</evidence>
<keyword evidence="10" id="KW-0012">Acyltransferase</keyword>